<dbReference type="Gene3D" id="3.40.50.300">
    <property type="entry name" value="P-loop containing nucleotide triphosphate hydrolases"/>
    <property type="match status" value="2"/>
</dbReference>
<dbReference type="GO" id="GO:0016787">
    <property type="term" value="F:hydrolase activity"/>
    <property type="evidence" value="ECO:0007669"/>
    <property type="project" value="UniProtKB-KW"/>
</dbReference>
<dbReference type="InterPro" id="IPR050079">
    <property type="entry name" value="DEAD_box_RNA_helicase"/>
</dbReference>
<keyword evidence="3" id="KW-0378">Hydrolase</keyword>
<dbReference type="CTD" id="136024850"/>
<dbReference type="Pfam" id="PF00270">
    <property type="entry name" value="DEAD"/>
    <property type="match status" value="1"/>
</dbReference>
<dbReference type="OMA" id="NASEQCV"/>
<evidence type="ECO:0000256" key="8">
    <source>
        <dbReference type="ARBA" id="ARBA00047984"/>
    </source>
</evidence>
<evidence type="ECO:0000256" key="3">
    <source>
        <dbReference type="ARBA" id="ARBA00022801"/>
    </source>
</evidence>
<dbReference type="GO" id="GO:0005829">
    <property type="term" value="C:cytosol"/>
    <property type="evidence" value="ECO:0007669"/>
    <property type="project" value="TreeGrafter"/>
</dbReference>
<dbReference type="GO" id="GO:0003724">
    <property type="term" value="F:RNA helicase activity"/>
    <property type="evidence" value="ECO:0007669"/>
    <property type="project" value="UniProtKB-EC"/>
</dbReference>
<evidence type="ECO:0000313" key="15">
    <source>
        <dbReference type="Proteomes" id="UP000594260"/>
    </source>
</evidence>
<dbReference type="EnsemblMetazoa" id="XM_022803189">
    <property type="protein sequence ID" value="XP_022658924"/>
    <property type="gene ID" value="LOC111249381"/>
</dbReference>
<feature type="domain" description="Helicase ATP-binding" evidence="11">
    <location>
        <begin position="39"/>
        <end position="216"/>
    </location>
</feature>
<evidence type="ECO:0000256" key="7">
    <source>
        <dbReference type="ARBA" id="ARBA00038041"/>
    </source>
</evidence>
<evidence type="ECO:0000256" key="2">
    <source>
        <dbReference type="ARBA" id="ARBA00022741"/>
    </source>
</evidence>
<evidence type="ECO:0000256" key="4">
    <source>
        <dbReference type="ARBA" id="ARBA00022806"/>
    </source>
</evidence>
<keyword evidence="5" id="KW-0067">ATP-binding</keyword>
<dbReference type="AlphaFoldDB" id="A0A7M7JYU4"/>
<keyword evidence="4" id="KW-0347">Helicase</keyword>
<dbReference type="InterPro" id="IPR001650">
    <property type="entry name" value="Helicase_C-like"/>
</dbReference>
<dbReference type="FunCoup" id="A0A7M7JYU4">
    <property type="interactions" value="1598"/>
</dbReference>
<keyword evidence="15" id="KW-1185">Reference proteome</keyword>
<comment type="similarity">
    <text evidence="7">Belongs to the DEAD box helicase family. DDX56/DBP9 subfamily.</text>
</comment>
<accession>A0A7M7JYU4</accession>
<dbReference type="Pfam" id="PF00271">
    <property type="entry name" value="Helicase_C"/>
    <property type="match status" value="1"/>
</dbReference>
<dbReference type="GO" id="GO:0003723">
    <property type="term" value="F:RNA binding"/>
    <property type="evidence" value="ECO:0007669"/>
    <property type="project" value="UniProtKB-KW"/>
</dbReference>
<dbReference type="PROSITE" id="PS51194">
    <property type="entry name" value="HELICASE_CTER"/>
    <property type="match status" value="1"/>
</dbReference>
<feature type="domain" description="Helicase C-terminal" evidence="12">
    <location>
        <begin position="228"/>
        <end position="419"/>
    </location>
</feature>
<dbReference type="PROSITE" id="PS51192">
    <property type="entry name" value="HELICASE_ATP_BIND_1"/>
    <property type="match status" value="1"/>
</dbReference>
<dbReference type="PANTHER" id="PTHR47959">
    <property type="entry name" value="ATP-DEPENDENT RNA HELICASE RHLE-RELATED"/>
    <property type="match status" value="1"/>
</dbReference>
<dbReference type="InParanoid" id="A0A7M7JYU4"/>
<evidence type="ECO:0000256" key="9">
    <source>
        <dbReference type="PROSITE-ProRule" id="PRU00552"/>
    </source>
</evidence>
<evidence type="ECO:0000259" key="11">
    <source>
        <dbReference type="PROSITE" id="PS51192"/>
    </source>
</evidence>
<comment type="catalytic activity">
    <reaction evidence="8">
        <text>ATP + H2O = ADP + phosphate + H(+)</text>
        <dbReference type="Rhea" id="RHEA:13065"/>
        <dbReference type="ChEBI" id="CHEBI:15377"/>
        <dbReference type="ChEBI" id="CHEBI:15378"/>
        <dbReference type="ChEBI" id="CHEBI:30616"/>
        <dbReference type="ChEBI" id="CHEBI:43474"/>
        <dbReference type="ChEBI" id="CHEBI:456216"/>
        <dbReference type="EC" id="3.6.4.13"/>
    </reaction>
</comment>
<dbReference type="KEGG" id="vde:111249381"/>
<evidence type="ECO:0000256" key="1">
    <source>
        <dbReference type="ARBA" id="ARBA00012552"/>
    </source>
</evidence>
<sequence length="557" mass="63167">MAGDVRTLEFHEMGLDERIVKAIAALGWRQPTAVQEHAIPLALKGKDILARARTGSGKTAGFAIPAIQKILERRLKGCDQETTVLVLAPSKELCKQIYRHFVALTRYCTGQVRVVDVSEFSQLSVLRPQLIERPDVVIGTPAKVLAHSKAENLILDSVEMLLIDEADLVFAFGHEKDTEQLLTNLPTIFQAIVSSATLSEDVLALKRLVLHNPVTLRVEESSLTDNPGLTQYVVKCEELDKYAILAALFKLNLIKGKTLIFVNSVDRGYRTKLFLDQFGVRSCVLNSELPLTSRQVVIDRFNEGRYEIIVASDDKSLDARKASSKKDGNKRRSGIDREFAASRGLDFQFVSNVINLEFPMSIQAYIHRIGRTARANQKGTALNFVSMREMPLYEAVEAKMVEEKRNMFQAYRFKIDEIEGFRYRAQTALNQLQKRVIKEARIKDIKEEMLKSAKLKTFFEENPREHSLLRHDKAARATTVKYHGLKHVPDYIIPPTLQRIMQMSNRKRPRITTEEGSAVRSSAWEPVCKRASKRGKAFPQNNNKQNKDPLKSFSFKP</sequence>
<dbReference type="InterPro" id="IPR014001">
    <property type="entry name" value="Helicase_ATP-bd"/>
</dbReference>
<dbReference type="RefSeq" id="XP_022658924.1">
    <property type="nucleotide sequence ID" value="XM_022803189.1"/>
</dbReference>
<protein>
    <recommendedName>
        <fullName evidence="1">RNA helicase</fullName>
        <ecNumber evidence="1">3.6.4.13</ecNumber>
    </recommendedName>
</protein>
<feature type="domain" description="DEAD-box RNA helicase Q" evidence="13">
    <location>
        <begin position="8"/>
        <end position="36"/>
    </location>
</feature>
<evidence type="ECO:0000313" key="14">
    <source>
        <dbReference type="EnsemblMetazoa" id="XP_022658924"/>
    </source>
</evidence>
<evidence type="ECO:0000256" key="5">
    <source>
        <dbReference type="ARBA" id="ARBA00022840"/>
    </source>
</evidence>
<proteinExistence type="inferred from homology"/>
<dbReference type="PANTHER" id="PTHR47959:SF21">
    <property type="entry name" value="DEAD-BOX HELICASE 56"/>
    <property type="match status" value="1"/>
</dbReference>
<evidence type="ECO:0000256" key="6">
    <source>
        <dbReference type="ARBA" id="ARBA00022884"/>
    </source>
</evidence>
<evidence type="ECO:0000256" key="10">
    <source>
        <dbReference type="SAM" id="MobiDB-lite"/>
    </source>
</evidence>
<dbReference type="OrthoDB" id="1191041at2759"/>
<dbReference type="SMART" id="SM00490">
    <property type="entry name" value="HELICc"/>
    <property type="match status" value="1"/>
</dbReference>
<organism evidence="14 15">
    <name type="scientific">Varroa destructor</name>
    <name type="common">Honeybee mite</name>
    <dbReference type="NCBI Taxonomy" id="109461"/>
    <lineage>
        <taxon>Eukaryota</taxon>
        <taxon>Metazoa</taxon>
        <taxon>Ecdysozoa</taxon>
        <taxon>Arthropoda</taxon>
        <taxon>Chelicerata</taxon>
        <taxon>Arachnida</taxon>
        <taxon>Acari</taxon>
        <taxon>Parasitiformes</taxon>
        <taxon>Mesostigmata</taxon>
        <taxon>Gamasina</taxon>
        <taxon>Dermanyssoidea</taxon>
        <taxon>Varroidae</taxon>
        <taxon>Varroa</taxon>
    </lineage>
</organism>
<dbReference type="EC" id="3.6.4.13" evidence="1"/>
<dbReference type="InterPro" id="IPR014014">
    <property type="entry name" value="RNA_helicase_DEAD_Q_motif"/>
</dbReference>
<dbReference type="CDD" id="cd18787">
    <property type="entry name" value="SF2_C_DEAD"/>
    <property type="match status" value="1"/>
</dbReference>
<dbReference type="InterPro" id="IPR011545">
    <property type="entry name" value="DEAD/DEAH_box_helicase_dom"/>
</dbReference>
<dbReference type="SMART" id="SM00487">
    <property type="entry name" value="DEXDc"/>
    <property type="match status" value="1"/>
</dbReference>
<dbReference type="GeneID" id="111249381"/>
<dbReference type="PROSITE" id="PS51195">
    <property type="entry name" value="Q_MOTIF"/>
    <property type="match status" value="1"/>
</dbReference>
<dbReference type="Proteomes" id="UP000594260">
    <property type="component" value="Unplaced"/>
</dbReference>
<evidence type="ECO:0000259" key="12">
    <source>
        <dbReference type="PROSITE" id="PS51194"/>
    </source>
</evidence>
<dbReference type="SUPFAM" id="SSF52540">
    <property type="entry name" value="P-loop containing nucleoside triphosphate hydrolases"/>
    <property type="match status" value="2"/>
</dbReference>
<reference evidence="14" key="1">
    <citation type="submission" date="2021-01" db="UniProtKB">
        <authorList>
            <consortium name="EnsemblMetazoa"/>
        </authorList>
    </citation>
    <scope>IDENTIFICATION</scope>
</reference>
<dbReference type="InterPro" id="IPR027417">
    <property type="entry name" value="P-loop_NTPase"/>
</dbReference>
<dbReference type="GO" id="GO:0005524">
    <property type="term" value="F:ATP binding"/>
    <property type="evidence" value="ECO:0007669"/>
    <property type="project" value="UniProtKB-KW"/>
</dbReference>
<feature type="short sequence motif" description="Q motif" evidence="9">
    <location>
        <begin position="8"/>
        <end position="36"/>
    </location>
</feature>
<dbReference type="CDD" id="cd17961">
    <property type="entry name" value="DEADc_DDX56"/>
    <property type="match status" value="1"/>
</dbReference>
<keyword evidence="2" id="KW-0547">Nucleotide-binding</keyword>
<feature type="region of interest" description="Disordered" evidence="10">
    <location>
        <begin position="504"/>
        <end position="557"/>
    </location>
</feature>
<name>A0A7M7JYU4_VARDE</name>
<keyword evidence="6" id="KW-0694">RNA-binding</keyword>
<evidence type="ECO:0000259" key="13">
    <source>
        <dbReference type="PROSITE" id="PS51195"/>
    </source>
</evidence>